<dbReference type="InterPro" id="IPR000014">
    <property type="entry name" value="PAS"/>
</dbReference>
<reference evidence="5 6" key="1">
    <citation type="journal article" date="2010" name="Stand. Genomic Sci.">
        <title>Non-contiguous finished genome sequence of Aminomonas paucivorans type strain (GLU-3).</title>
        <authorList>
            <person name="Pitluck S."/>
            <person name="Yasawong M."/>
            <person name="Held B."/>
            <person name="Lapidus A."/>
            <person name="Nolan M."/>
            <person name="Copeland A."/>
            <person name="Lucas S."/>
            <person name="Del Rio T.G."/>
            <person name="Tice H."/>
            <person name="Cheng J.F."/>
            <person name="Chertkov O."/>
            <person name="Goodwin L."/>
            <person name="Tapia R."/>
            <person name="Han C."/>
            <person name="Liolios K."/>
            <person name="Ivanova N."/>
            <person name="Mavromatis K."/>
            <person name="Ovchinnikova G."/>
            <person name="Pati A."/>
            <person name="Chen A."/>
            <person name="Palaniappan K."/>
            <person name="Land M."/>
            <person name="Hauser L."/>
            <person name="Chang Y.J."/>
            <person name="Jeffries C.D."/>
            <person name="Pukall R."/>
            <person name="Spring S."/>
            <person name="Rohde M."/>
            <person name="Sikorski J."/>
            <person name="Goker M."/>
            <person name="Woyke T."/>
            <person name="Bristow J."/>
            <person name="Eisen J.A."/>
            <person name="Markowitz V."/>
            <person name="Hugenholtz P."/>
            <person name="Kyrpides N.C."/>
            <person name="Klenk H.P."/>
        </authorList>
    </citation>
    <scope>NUCLEOTIDE SEQUENCE [LARGE SCALE GENOMIC DNA]</scope>
    <source>
        <strain evidence="5 6">DSM 12260</strain>
    </source>
</reference>
<evidence type="ECO:0000256" key="2">
    <source>
        <dbReference type="PROSITE-ProRule" id="PRU01091"/>
    </source>
</evidence>
<dbReference type="SUPFAM" id="SSF55785">
    <property type="entry name" value="PYP-like sensor domain (PAS domain)"/>
    <property type="match status" value="1"/>
</dbReference>
<dbReference type="InterPro" id="IPR013767">
    <property type="entry name" value="PAS_fold"/>
</dbReference>
<sequence length="535" mass="59992">MRVASVVPTRPRTVWVVPPEEPGPGGVPLAPWLQRLCPEGAVVPDDHEAWRLLRERPYDLVVLGAFSSMRASWLRALSREGRTLSPKVFLRVRPGERVPRNLVSLVDARVPWQGEWRAFAEDVFAAYSLCEEGPPGEGEEGHRVRSGGVILDCRTQRVWSRGRWNALTPLEFRLLHLLMCHPGVPYPPKELVSRVWGYGEEGRSDPPIRWHIKNLRDKIEPDPFNPRLLRTLSRRGYLFDPGPSGADVLPFPGEKASPVREESGRGGLPAGWAEFLGSLTEGFPGALGVTLQGKVLWWNAQAERLLGIPRGEVLGRELLPFLREDRRIAWQAGRSWPRGADGEEDWRFVLEVRRPLEETARVEGVFAGRIFGGVFFGTWSFAPLAVEGEADRLRKAWRQSRGLLRAAFLAREMTGWVLNPRRETLLWEDGLPRFLGVDLSGALEVSLACFLDRWVVPKDQALLRRFLLDPPEKVPSLKIRMKTESGRDRPVVFYAQRLPGAEPEEEDARVCGVCAEERGDGTLMGSDTGGGFGGV</sequence>
<evidence type="ECO:0000313" key="5">
    <source>
        <dbReference type="EMBL" id="EFQ22524.1"/>
    </source>
</evidence>
<dbReference type="InterPro" id="IPR036388">
    <property type="entry name" value="WH-like_DNA-bd_sf"/>
</dbReference>
<dbReference type="Gene3D" id="3.30.450.20">
    <property type="entry name" value="PAS domain"/>
    <property type="match status" value="1"/>
</dbReference>
<gene>
    <name evidence="5" type="ORF">Apau_0084</name>
</gene>
<dbReference type="Pfam" id="PF00486">
    <property type="entry name" value="Trans_reg_C"/>
    <property type="match status" value="1"/>
</dbReference>
<protein>
    <submittedName>
        <fullName evidence="5">Putative two component transcriptional regulator, winged helix family</fullName>
    </submittedName>
</protein>
<dbReference type="OrthoDB" id="100405at2"/>
<keyword evidence="6" id="KW-1185">Reference proteome</keyword>
<dbReference type="SUPFAM" id="SSF46894">
    <property type="entry name" value="C-terminal effector domain of the bipartite response regulators"/>
    <property type="match status" value="1"/>
</dbReference>
<dbReference type="Gene3D" id="1.10.10.10">
    <property type="entry name" value="Winged helix-like DNA-binding domain superfamily/Winged helix DNA-binding domain"/>
    <property type="match status" value="1"/>
</dbReference>
<dbReference type="EMBL" id="CM001022">
    <property type="protein sequence ID" value="EFQ22524.1"/>
    <property type="molecule type" value="Genomic_DNA"/>
</dbReference>
<dbReference type="InterPro" id="IPR035965">
    <property type="entry name" value="PAS-like_dom_sf"/>
</dbReference>
<dbReference type="AlphaFoldDB" id="E3CWL9"/>
<dbReference type="eggNOG" id="COG0745">
    <property type="taxonomic scope" value="Bacteria"/>
</dbReference>
<dbReference type="InterPro" id="IPR016032">
    <property type="entry name" value="Sig_transdc_resp-reg_C-effctor"/>
</dbReference>
<evidence type="ECO:0000259" key="3">
    <source>
        <dbReference type="PROSITE" id="PS50112"/>
    </source>
</evidence>
<evidence type="ECO:0000256" key="1">
    <source>
        <dbReference type="ARBA" id="ARBA00023125"/>
    </source>
</evidence>
<dbReference type="Pfam" id="PF00989">
    <property type="entry name" value="PAS"/>
    <property type="match status" value="1"/>
</dbReference>
<dbReference type="SMART" id="SM00091">
    <property type="entry name" value="PAS"/>
    <property type="match status" value="1"/>
</dbReference>
<dbReference type="GO" id="GO:0003677">
    <property type="term" value="F:DNA binding"/>
    <property type="evidence" value="ECO:0007669"/>
    <property type="project" value="UniProtKB-UniRule"/>
</dbReference>
<dbReference type="CDD" id="cd00130">
    <property type="entry name" value="PAS"/>
    <property type="match status" value="1"/>
</dbReference>
<accession>E3CWL9</accession>
<dbReference type="STRING" id="584708.Apau_0084"/>
<dbReference type="InterPro" id="IPR001867">
    <property type="entry name" value="OmpR/PhoB-type_DNA-bd"/>
</dbReference>
<dbReference type="PROSITE" id="PS51755">
    <property type="entry name" value="OMPR_PHOB"/>
    <property type="match status" value="1"/>
</dbReference>
<dbReference type="PaxDb" id="584708-Apau_0084"/>
<dbReference type="SMART" id="SM00862">
    <property type="entry name" value="Trans_reg_C"/>
    <property type="match status" value="1"/>
</dbReference>
<feature type="domain" description="PAS" evidence="3">
    <location>
        <begin position="289"/>
        <end position="325"/>
    </location>
</feature>
<proteinExistence type="predicted"/>
<dbReference type="CDD" id="cd00383">
    <property type="entry name" value="trans_reg_C"/>
    <property type="match status" value="1"/>
</dbReference>
<dbReference type="Proteomes" id="UP000005096">
    <property type="component" value="Chromosome"/>
</dbReference>
<feature type="DNA-binding region" description="OmpR/PhoB-type" evidence="2">
    <location>
        <begin position="141"/>
        <end position="241"/>
    </location>
</feature>
<dbReference type="PROSITE" id="PS50112">
    <property type="entry name" value="PAS"/>
    <property type="match status" value="1"/>
</dbReference>
<dbReference type="GO" id="GO:0000160">
    <property type="term" value="P:phosphorelay signal transduction system"/>
    <property type="evidence" value="ECO:0007669"/>
    <property type="project" value="InterPro"/>
</dbReference>
<keyword evidence="1 2" id="KW-0238">DNA-binding</keyword>
<dbReference type="GO" id="GO:0006355">
    <property type="term" value="P:regulation of DNA-templated transcription"/>
    <property type="evidence" value="ECO:0007669"/>
    <property type="project" value="InterPro"/>
</dbReference>
<dbReference type="HOGENOM" id="CLU_508685_0_0_0"/>
<name>E3CWL9_9BACT</name>
<evidence type="ECO:0000259" key="4">
    <source>
        <dbReference type="PROSITE" id="PS51755"/>
    </source>
</evidence>
<organism evidence="5 6">
    <name type="scientific">Aminomonas paucivorans DSM 12260</name>
    <dbReference type="NCBI Taxonomy" id="584708"/>
    <lineage>
        <taxon>Bacteria</taxon>
        <taxon>Thermotogati</taxon>
        <taxon>Synergistota</taxon>
        <taxon>Synergistia</taxon>
        <taxon>Synergistales</taxon>
        <taxon>Synergistaceae</taxon>
        <taxon>Aminomonas</taxon>
    </lineage>
</organism>
<dbReference type="RefSeq" id="WP_006299664.1">
    <property type="nucleotide sequence ID" value="NZ_CM001022.1"/>
</dbReference>
<feature type="domain" description="OmpR/PhoB-type" evidence="4">
    <location>
        <begin position="141"/>
        <end position="241"/>
    </location>
</feature>
<evidence type="ECO:0000313" key="6">
    <source>
        <dbReference type="Proteomes" id="UP000005096"/>
    </source>
</evidence>